<feature type="compositionally biased region" description="Low complexity" evidence="1">
    <location>
        <begin position="130"/>
        <end position="141"/>
    </location>
</feature>
<sequence length="261" mass="26475">MADAESDGVEVDGGPVGGIPFDGGGTAVAGPSSTTGPLRRSTRSAALGSSRRLGSSNALASFFSSSEEVVSATDGDDDAMEDGDTDYTQTRGSDDDAGSEDNDSGSEDSHRPLRGMARGRSRNSAAITKPSPSRSRSVSPSLAYSEGGYTSGFTTGDESGEDLFDEDLDPLSLLEELEQQGAVGGLQGAAGGTGAYGGGTSAAALQPFELIRERRRAHRMAAAAYVRRGAGGVHSDDGGYDEGATVNVEGDVDMEDAATDG</sequence>
<feature type="region of interest" description="Disordered" evidence="1">
    <location>
        <begin position="230"/>
        <end position="261"/>
    </location>
</feature>
<proteinExistence type="predicted"/>
<comment type="caution">
    <text evidence="2">The sequence shown here is derived from an EMBL/GenBank/DDBJ whole genome shotgun (WGS) entry which is preliminary data.</text>
</comment>
<feature type="compositionally biased region" description="Low complexity" evidence="1">
    <location>
        <begin position="55"/>
        <end position="73"/>
    </location>
</feature>
<protein>
    <submittedName>
        <fullName evidence="2">Uncharacterized protein</fullName>
    </submittedName>
</protein>
<evidence type="ECO:0000256" key="1">
    <source>
        <dbReference type="SAM" id="MobiDB-lite"/>
    </source>
</evidence>
<feature type="compositionally biased region" description="Gly residues" evidence="1">
    <location>
        <begin position="14"/>
        <end position="27"/>
    </location>
</feature>
<organism evidence="2 3">
    <name type="scientific">Volvox africanus</name>
    <dbReference type="NCBI Taxonomy" id="51714"/>
    <lineage>
        <taxon>Eukaryota</taxon>
        <taxon>Viridiplantae</taxon>
        <taxon>Chlorophyta</taxon>
        <taxon>core chlorophytes</taxon>
        <taxon>Chlorophyceae</taxon>
        <taxon>CS clade</taxon>
        <taxon>Chlamydomonadales</taxon>
        <taxon>Volvocaceae</taxon>
        <taxon>Volvox</taxon>
    </lineage>
</organism>
<feature type="region of interest" description="Disordered" evidence="1">
    <location>
        <begin position="1"/>
        <end position="163"/>
    </location>
</feature>
<dbReference type="AlphaFoldDB" id="A0A8J4F923"/>
<feature type="compositionally biased region" description="Acidic residues" evidence="1">
    <location>
        <begin position="250"/>
        <end position="261"/>
    </location>
</feature>
<evidence type="ECO:0000313" key="3">
    <source>
        <dbReference type="Proteomes" id="UP000747399"/>
    </source>
</evidence>
<gene>
    <name evidence="2" type="ORF">Vafri_15866</name>
</gene>
<keyword evidence="3" id="KW-1185">Reference proteome</keyword>
<feature type="compositionally biased region" description="Acidic residues" evidence="1">
    <location>
        <begin position="1"/>
        <end position="10"/>
    </location>
</feature>
<accession>A0A8J4F923</accession>
<feature type="compositionally biased region" description="Acidic residues" evidence="1">
    <location>
        <begin position="95"/>
        <end position="106"/>
    </location>
</feature>
<name>A0A8J4F923_9CHLO</name>
<feature type="compositionally biased region" description="Acidic residues" evidence="1">
    <location>
        <begin position="74"/>
        <end position="85"/>
    </location>
</feature>
<evidence type="ECO:0000313" key="2">
    <source>
        <dbReference type="EMBL" id="GIL61403.1"/>
    </source>
</evidence>
<reference evidence="2" key="1">
    <citation type="journal article" date="2021" name="Proc. Natl. Acad. Sci. U.S.A.">
        <title>Three genomes in the algal genus Volvox reveal the fate of a haploid sex-determining region after a transition to homothallism.</title>
        <authorList>
            <person name="Yamamoto K."/>
            <person name="Hamaji T."/>
            <person name="Kawai-Toyooka H."/>
            <person name="Matsuzaki R."/>
            <person name="Takahashi F."/>
            <person name="Nishimura Y."/>
            <person name="Kawachi M."/>
            <person name="Noguchi H."/>
            <person name="Minakuchi Y."/>
            <person name="Umen J.G."/>
            <person name="Toyoda A."/>
            <person name="Nozaki H."/>
        </authorList>
    </citation>
    <scope>NUCLEOTIDE SEQUENCE</scope>
    <source>
        <strain evidence="2">NIES-3780</strain>
    </source>
</reference>
<feature type="non-terminal residue" evidence="2">
    <location>
        <position position="1"/>
    </location>
</feature>
<dbReference type="EMBL" id="BNCO01000045">
    <property type="protein sequence ID" value="GIL61403.1"/>
    <property type="molecule type" value="Genomic_DNA"/>
</dbReference>
<dbReference type="Proteomes" id="UP000747399">
    <property type="component" value="Unassembled WGS sequence"/>
</dbReference>